<evidence type="ECO:0000256" key="1">
    <source>
        <dbReference type="SAM" id="MobiDB-lite"/>
    </source>
</evidence>
<evidence type="ECO:0000313" key="2">
    <source>
        <dbReference type="EMBL" id="MED6132892.1"/>
    </source>
</evidence>
<accession>A0ABU6S963</accession>
<comment type="caution">
    <text evidence="2">The sequence shown here is derived from an EMBL/GenBank/DDBJ whole genome shotgun (WGS) entry which is preliminary data.</text>
</comment>
<gene>
    <name evidence="2" type="ORF">PIB30_022971</name>
</gene>
<reference evidence="2 3" key="1">
    <citation type="journal article" date="2023" name="Plants (Basel)">
        <title>Bridging the Gap: Combining Genomics and Transcriptomics Approaches to Understand Stylosanthes scabra, an Orphan Legume from the Brazilian Caatinga.</title>
        <authorList>
            <person name="Ferreira-Neto J.R.C."/>
            <person name="da Silva M.D."/>
            <person name="Binneck E."/>
            <person name="de Melo N.F."/>
            <person name="da Silva R.H."/>
            <person name="de Melo A.L.T.M."/>
            <person name="Pandolfi V."/>
            <person name="Bustamante F.O."/>
            <person name="Brasileiro-Vidal A.C."/>
            <person name="Benko-Iseppon A.M."/>
        </authorList>
    </citation>
    <scope>NUCLEOTIDE SEQUENCE [LARGE SCALE GENOMIC DNA]</scope>
    <source>
        <tissue evidence="2">Leaves</tissue>
    </source>
</reference>
<dbReference type="EMBL" id="JASCZI010060494">
    <property type="protein sequence ID" value="MED6132892.1"/>
    <property type="molecule type" value="Genomic_DNA"/>
</dbReference>
<feature type="compositionally biased region" description="Basic residues" evidence="1">
    <location>
        <begin position="88"/>
        <end position="107"/>
    </location>
</feature>
<feature type="compositionally biased region" description="Polar residues" evidence="1">
    <location>
        <begin position="50"/>
        <end position="64"/>
    </location>
</feature>
<feature type="region of interest" description="Disordered" evidence="1">
    <location>
        <begin position="50"/>
        <end position="109"/>
    </location>
</feature>
<dbReference type="Proteomes" id="UP001341840">
    <property type="component" value="Unassembled WGS sequence"/>
</dbReference>
<protein>
    <submittedName>
        <fullName evidence="2">Uncharacterized protein</fullName>
    </submittedName>
</protein>
<name>A0ABU6S963_9FABA</name>
<organism evidence="2 3">
    <name type="scientific">Stylosanthes scabra</name>
    <dbReference type="NCBI Taxonomy" id="79078"/>
    <lineage>
        <taxon>Eukaryota</taxon>
        <taxon>Viridiplantae</taxon>
        <taxon>Streptophyta</taxon>
        <taxon>Embryophyta</taxon>
        <taxon>Tracheophyta</taxon>
        <taxon>Spermatophyta</taxon>
        <taxon>Magnoliopsida</taxon>
        <taxon>eudicotyledons</taxon>
        <taxon>Gunneridae</taxon>
        <taxon>Pentapetalae</taxon>
        <taxon>rosids</taxon>
        <taxon>fabids</taxon>
        <taxon>Fabales</taxon>
        <taxon>Fabaceae</taxon>
        <taxon>Papilionoideae</taxon>
        <taxon>50 kb inversion clade</taxon>
        <taxon>dalbergioids sensu lato</taxon>
        <taxon>Dalbergieae</taxon>
        <taxon>Pterocarpus clade</taxon>
        <taxon>Stylosanthes</taxon>
    </lineage>
</organism>
<proteinExistence type="predicted"/>
<sequence length="132" mass="14303">MRGGEAVGGVDEVIVEAARTKQICEIGGVTFRGNEEANILAKIAGEKTPMKNQCPGTIDASQNGKKGEHPWESLLVSEDSDEVPLARLTKKTPKKQKQTTPGKKGRLTKSVQNLGGRNFFAKYLRLASKPKL</sequence>
<keyword evidence="3" id="KW-1185">Reference proteome</keyword>
<evidence type="ECO:0000313" key="3">
    <source>
        <dbReference type="Proteomes" id="UP001341840"/>
    </source>
</evidence>